<dbReference type="PANTHER" id="PTHR44936">
    <property type="entry name" value="SENSOR PROTEIN CREC"/>
    <property type="match status" value="1"/>
</dbReference>
<dbReference type="CDD" id="cd06225">
    <property type="entry name" value="HAMP"/>
    <property type="match status" value="1"/>
</dbReference>
<keyword evidence="9" id="KW-0547">Nucleotide-binding</keyword>
<dbReference type="AlphaFoldDB" id="A0A285N8J3"/>
<dbReference type="PRINTS" id="PR00344">
    <property type="entry name" value="BCTRLSENSOR"/>
</dbReference>
<evidence type="ECO:0000256" key="1">
    <source>
        <dbReference type="ARBA" id="ARBA00000085"/>
    </source>
</evidence>
<dbReference type="Proteomes" id="UP000219439">
    <property type="component" value="Unassembled WGS sequence"/>
</dbReference>
<dbReference type="InterPro" id="IPR003594">
    <property type="entry name" value="HATPase_dom"/>
</dbReference>
<evidence type="ECO:0000313" key="19">
    <source>
        <dbReference type="EMBL" id="SNZ05792.1"/>
    </source>
</evidence>
<dbReference type="GO" id="GO:0005524">
    <property type="term" value="F:ATP binding"/>
    <property type="evidence" value="ECO:0007669"/>
    <property type="project" value="UniProtKB-KW"/>
</dbReference>
<feature type="domain" description="HAMP" evidence="18">
    <location>
        <begin position="266"/>
        <end position="318"/>
    </location>
</feature>
<dbReference type="EC" id="2.7.13.3" evidence="3"/>
<dbReference type="InterPro" id="IPR004358">
    <property type="entry name" value="Sig_transdc_His_kin-like_C"/>
</dbReference>
<evidence type="ECO:0000256" key="3">
    <source>
        <dbReference type="ARBA" id="ARBA00012438"/>
    </source>
</evidence>
<evidence type="ECO:0000256" key="15">
    <source>
        <dbReference type="SAM" id="MobiDB-lite"/>
    </source>
</evidence>
<feature type="compositionally biased region" description="Basic and acidic residues" evidence="15">
    <location>
        <begin position="183"/>
        <end position="202"/>
    </location>
</feature>
<keyword evidence="10 19" id="KW-0418">Kinase</keyword>
<dbReference type="SMART" id="SM00304">
    <property type="entry name" value="HAMP"/>
    <property type="match status" value="1"/>
</dbReference>
<dbReference type="PROSITE" id="PS50109">
    <property type="entry name" value="HIS_KIN"/>
    <property type="match status" value="1"/>
</dbReference>
<evidence type="ECO:0000256" key="6">
    <source>
        <dbReference type="ARBA" id="ARBA00022553"/>
    </source>
</evidence>
<keyword evidence="7" id="KW-0808">Transferase</keyword>
<dbReference type="PROSITE" id="PS50885">
    <property type="entry name" value="HAMP"/>
    <property type="match status" value="1"/>
</dbReference>
<evidence type="ECO:0000256" key="12">
    <source>
        <dbReference type="ARBA" id="ARBA00022989"/>
    </source>
</evidence>
<evidence type="ECO:0000256" key="10">
    <source>
        <dbReference type="ARBA" id="ARBA00022777"/>
    </source>
</evidence>
<dbReference type="GO" id="GO:0000155">
    <property type="term" value="F:phosphorelay sensor kinase activity"/>
    <property type="evidence" value="ECO:0007669"/>
    <property type="project" value="InterPro"/>
</dbReference>
<keyword evidence="6" id="KW-0597">Phosphoprotein</keyword>
<dbReference type="InterPro" id="IPR050980">
    <property type="entry name" value="2C_sensor_his_kinase"/>
</dbReference>
<reference evidence="19 20" key="1">
    <citation type="submission" date="2017-09" db="EMBL/GenBank/DDBJ databases">
        <authorList>
            <person name="Ehlers B."/>
            <person name="Leendertz F.H."/>
        </authorList>
    </citation>
    <scope>NUCLEOTIDE SEQUENCE [LARGE SCALE GENOMIC DNA]</scope>
    <source>
        <strain evidence="19 20">DSM 18289</strain>
    </source>
</reference>
<evidence type="ECO:0000256" key="8">
    <source>
        <dbReference type="ARBA" id="ARBA00022692"/>
    </source>
</evidence>
<dbReference type="InterPro" id="IPR003661">
    <property type="entry name" value="HisK_dim/P_dom"/>
</dbReference>
<dbReference type="EMBL" id="OBEL01000001">
    <property type="protein sequence ID" value="SNZ05792.1"/>
    <property type="molecule type" value="Genomic_DNA"/>
</dbReference>
<dbReference type="CDD" id="cd00082">
    <property type="entry name" value="HisKA"/>
    <property type="match status" value="1"/>
</dbReference>
<evidence type="ECO:0000256" key="2">
    <source>
        <dbReference type="ARBA" id="ARBA00004429"/>
    </source>
</evidence>
<evidence type="ECO:0000259" key="17">
    <source>
        <dbReference type="PROSITE" id="PS50109"/>
    </source>
</evidence>
<dbReference type="GO" id="GO:0005886">
    <property type="term" value="C:plasma membrane"/>
    <property type="evidence" value="ECO:0007669"/>
    <property type="project" value="UniProtKB-SubCell"/>
</dbReference>
<evidence type="ECO:0000256" key="16">
    <source>
        <dbReference type="SAM" id="Phobius"/>
    </source>
</evidence>
<evidence type="ECO:0000256" key="7">
    <source>
        <dbReference type="ARBA" id="ARBA00022679"/>
    </source>
</evidence>
<gene>
    <name evidence="19" type="ORF">SAMN06265368_0207</name>
</gene>
<dbReference type="SUPFAM" id="SSF47384">
    <property type="entry name" value="Homodimeric domain of signal transducing histidine kinase"/>
    <property type="match status" value="1"/>
</dbReference>
<feature type="transmembrane region" description="Helical" evidence="16">
    <location>
        <begin position="31"/>
        <end position="50"/>
    </location>
</feature>
<dbReference type="SUPFAM" id="SSF55874">
    <property type="entry name" value="ATPase domain of HSP90 chaperone/DNA topoisomerase II/histidine kinase"/>
    <property type="match status" value="1"/>
</dbReference>
<feature type="transmembrane region" description="Helical" evidence="16">
    <location>
        <begin position="242"/>
        <end position="265"/>
    </location>
</feature>
<protein>
    <recommendedName>
        <fullName evidence="3">histidine kinase</fullName>
        <ecNumber evidence="3">2.7.13.3</ecNumber>
    </recommendedName>
</protein>
<feature type="region of interest" description="Disordered" evidence="15">
    <location>
        <begin position="170"/>
        <end position="207"/>
    </location>
</feature>
<evidence type="ECO:0000256" key="11">
    <source>
        <dbReference type="ARBA" id="ARBA00022840"/>
    </source>
</evidence>
<comment type="catalytic activity">
    <reaction evidence="1">
        <text>ATP + protein L-histidine = ADP + protein N-phospho-L-histidine.</text>
        <dbReference type="EC" id="2.7.13.3"/>
    </reaction>
</comment>
<sequence>MAEQRSHSASDAKRERGFRLRLWPRSITGQLMLAIFLAVVIAQIFAIFLFSKERLDVAQNVVRKQVLDRTASVITLLNETDASLHRNILRAAEGTGIRYSLRKRTRLKLPRSGTPEAALAKSLQRRAGLEKQSVRVRVTDRKFFHGWGRSKSKPNNDPFFDSSARQSLRLNDRDQDSQFNPHPPRDQRDRSASFGSKPDRKWPRNNHHRKNFSAWDMAVAVPLDNGEWLHVQTVVPKPPKTWGFVFLVSMLLLMLLMFAAVFLTVRKLTAPLRSLEHAARKLGRGEALEPLEEKGPKELVGTISAFNNMQDRLMRFVQDRTRMLAAISHDLRTPITTLRLRAEFVDDDEMRDKILATLEEMQAMTEAVLAFAREDASTEETKSVDIGALLASMAEDFSDMGKDVSFEENGTVVYDCRPMSLKRALRNLIENSIRYAGSAELRLTETSDSLVIDVLDHGDGIPQEQMDQVFAPFFRVEASRNLETGGVGLGLSITRTIVRSHGGDVSLANRAEGGLQATITLPK</sequence>
<keyword evidence="8 16" id="KW-0812">Transmembrane</keyword>
<keyword evidence="14 16" id="KW-0472">Membrane</keyword>
<dbReference type="PANTHER" id="PTHR44936:SF5">
    <property type="entry name" value="SENSOR HISTIDINE KINASE ENVZ"/>
    <property type="match status" value="1"/>
</dbReference>
<keyword evidence="13" id="KW-0902">Two-component regulatory system</keyword>
<dbReference type="SMART" id="SM00388">
    <property type="entry name" value="HisKA"/>
    <property type="match status" value="1"/>
</dbReference>
<feature type="domain" description="Histidine kinase" evidence="17">
    <location>
        <begin position="326"/>
        <end position="523"/>
    </location>
</feature>
<evidence type="ECO:0000256" key="9">
    <source>
        <dbReference type="ARBA" id="ARBA00022741"/>
    </source>
</evidence>
<dbReference type="InterPro" id="IPR003660">
    <property type="entry name" value="HAMP_dom"/>
</dbReference>
<keyword evidence="20" id="KW-1185">Reference proteome</keyword>
<keyword evidence="4" id="KW-1003">Cell membrane</keyword>
<evidence type="ECO:0000313" key="20">
    <source>
        <dbReference type="Proteomes" id="UP000219439"/>
    </source>
</evidence>
<keyword evidence="11" id="KW-0067">ATP-binding</keyword>
<dbReference type="Gene3D" id="1.10.287.130">
    <property type="match status" value="1"/>
</dbReference>
<name>A0A285N8J3_9HYPH</name>
<comment type="subcellular location">
    <subcellularLocation>
        <location evidence="2">Cell inner membrane</location>
        <topology evidence="2">Multi-pass membrane protein</topology>
    </subcellularLocation>
</comment>
<evidence type="ECO:0000259" key="18">
    <source>
        <dbReference type="PROSITE" id="PS50885"/>
    </source>
</evidence>
<organism evidence="19 20">
    <name type="scientific">Cohaesibacter gelatinilyticus</name>
    <dbReference type="NCBI Taxonomy" id="372072"/>
    <lineage>
        <taxon>Bacteria</taxon>
        <taxon>Pseudomonadati</taxon>
        <taxon>Pseudomonadota</taxon>
        <taxon>Alphaproteobacteria</taxon>
        <taxon>Hyphomicrobiales</taxon>
        <taxon>Cohaesibacteraceae</taxon>
    </lineage>
</organism>
<dbReference type="Pfam" id="PF02518">
    <property type="entry name" value="HATPase_c"/>
    <property type="match status" value="1"/>
</dbReference>
<accession>A0A285N8J3</accession>
<dbReference type="Gene3D" id="3.30.565.10">
    <property type="entry name" value="Histidine kinase-like ATPase, C-terminal domain"/>
    <property type="match status" value="1"/>
</dbReference>
<evidence type="ECO:0000256" key="5">
    <source>
        <dbReference type="ARBA" id="ARBA00022519"/>
    </source>
</evidence>
<dbReference type="Pfam" id="PF00672">
    <property type="entry name" value="HAMP"/>
    <property type="match status" value="1"/>
</dbReference>
<proteinExistence type="predicted"/>
<evidence type="ECO:0000256" key="13">
    <source>
        <dbReference type="ARBA" id="ARBA00023012"/>
    </source>
</evidence>
<keyword evidence="12 16" id="KW-1133">Transmembrane helix</keyword>
<evidence type="ECO:0000256" key="14">
    <source>
        <dbReference type="ARBA" id="ARBA00023136"/>
    </source>
</evidence>
<dbReference type="RefSeq" id="WP_170955897.1">
    <property type="nucleotide sequence ID" value="NZ_OBEL01000001.1"/>
</dbReference>
<keyword evidence="5" id="KW-0997">Cell inner membrane</keyword>
<dbReference type="Pfam" id="PF00512">
    <property type="entry name" value="HisKA"/>
    <property type="match status" value="1"/>
</dbReference>
<dbReference type="InterPro" id="IPR036890">
    <property type="entry name" value="HATPase_C_sf"/>
</dbReference>
<dbReference type="InterPro" id="IPR036097">
    <property type="entry name" value="HisK_dim/P_sf"/>
</dbReference>
<evidence type="ECO:0000256" key="4">
    <source>
        <dbReference type="ARBA" id="ARBA00022475"/>
    </source>
</evidence>
<dbReference type="InterPro" id="IPR005467">
    <property type="entry name" value="His_kinase_dom"/>
</dbReference>
<dbReference type="SMART" id="SM00387">
    <property type="entry name" value="HATPase_c"/>
    <property type="match status" value="1"/>
</dbReference>